<name>W9QZN1_9ROSA</name>
<evidence type="ECO:0000256" key="1">
    <source>
        <dbReference type="SAM" id="MobiDB-lite"/>
    </source>
</evidence>
<evidence type="ECO:0000313" key="2">
    <source>
        <dbReference type="EMBL" id="EXB30117.1"/>
    </source>
</evidence>
<dbReference type="AlphaFoldDB" id="W9QZN1"/>
<accession>W9QZN1</accession>
<keyword evidence="3" id="KW-1185">Reference proteome</keyword>
<sequence length="82" mass="10175">MKDLIRPGWSKQGLEIRKRQSREERKAWKKRQLEKEKMEKFLPFFFHHRWWGQVGGFETEELGQDGQERESERDDEREKGFH</sequence>
<feature type="compositionally biased region" description="Basic and acidic residues" evidence="1">
    <location>
        <begin position="66"/>
        <end position="82"/>
    </location>
</feature>
<reference evidence="3" key="1">
    <citation type="submission" date="2013-01" db="EMBL/GenBank/DDBJ databases">
        <title>Draft Genome Sequence of a Mulberry Tree, Morus notabilis C.K. Schneid.</title>
        <authorList>
            <person name="He N."/>
            <person name="Zhao S."/>
        </authorList>
    </citation>
    <scope>NUCLEOTIDE SEQUENCE</scope>
</reference>
<organism evidence="2 3">
    <name type="scientific">Morus notabilis</name>
    <dbReference type="NCBI Taxonomy" id="981085"/>
    <lineage>
        <taxon>Eukaryota</taxon>
        <taxon>Viridiplantae</taxon>
        <taxon>Streptophyta</taxon>
        <taxon>Embryophyta</taxon>
        <taxon>Tracheophyta</taxon>
        <taxon>Spermatophyta</taxon>
        <taxon>Magnoliopsida</taxon>
        <taxon>eudicotyledons</taxon>
        <taxon>Gunneridae</taxon>
        <taxon>Pentapetalae</taxon>
        <taxon>rosids</taxon>
        <taxon>fabids</taxon>
        <taxon>Rosales</taxon>
        <taxon>Moraceae</taxon>
        <taxon>Moreae</taxon>
        <taxon>Morus</taxon>
    </lineage>
</organism>
<gene>
    <name evidence="2" type="ORF">L484_001521</name>
</gene>
<feature type="region of interest" description="Disordered" evidence="1">
    <location>
        <begin position="59"/>
        <end position="82"/>
    </location>
</feature>
<protein>
    <submittedName>
        <fullName evidence="2">Uncharacterized protein</fullName>
    </submittedName>
</protein>
<dbReference type="EMBL" id="KE343460">
    <property type="protein sequence ID" value="EXB30117.1"/>
    <property type="molecule type" value="Genomic_DNA"/>
</dbReference>
<dbReference type="Proteomes" id="UP000030645">
    <property type="component" value="Unassembled WGS sequence"/>
</dbReference>
<evidence type="ECO:0000313" key="3">
    <source>
        <dbReference type="Proteomes" id="UP000030645"/>
    </source>
</evidence>
<proteinExistence type="predicted"/>